<feature type="non-terminal residue" evidence="1">
    <location>
        <position position="62"/>
    </location>
</feature>
<name>D9PGI7_9ZZZZ</name>
<dbReference type="AlphaFoldDB" id="D9PGI7"/>
<comment type="caution">
    <text evidence="1">The sequence shown here is derived from an EMBL/GenBank/DDBJ whole genome shotgun (WGS) entry which is preliminary data.</text>
</comment>
<dbReference type="InterPro" id="IPR009006">
    <property type="entry name" value="Ala_racemase/Decarboxylase_C"/>
</dbReference>
<proteinExistence type="predicted"/>
<gene>
    <name evidence="1" type="ORF">LDC_0634</name>
</gene>
<evidence type="ECO:0000313" key="1">
    <source>
        <dbReference type="EMBL" id="EFK97329.1"/>
    </source>
</evidence>
<sequence length="62" mass="7055">MAFFLTGAYQEVLGMKHNLFTHPTEAVIRFDKNGNYEADGIIEAQNLMDILDDLDYDTSIID</sequence>
<dbReference type="EMBL" id="ADZX01000252">
    <property type="protein sequence ID" value="EFK97329.1"/>
    <property type="molecule type" value="Genomic_DNA"/>
</dbReference>
<reference evidence="1" key="1">
    <citation type="submission" date="2010-07" db="EMBL/GenBank/DDBJ databases">
        <authorList>
            <consortium name="CONSOLIDER consortium CSD2007-00005"/>
            <person name="Guazzaroni M.-E."/>
            <person name="Richter M."/>
            <person name="Garcia-Salamanca A."/>
            <person name="Yarza P."/>
            <person name="Ferrer M."/>
        </authorList>
    </citation>
    <scope>NUCLEOTIDE SEQUENCE</scope>
</reference>
<accession>D9PGI7</accession>
<protein>
    <submittedName>
        <fullName evidence="1">Arginine decarboxylase</fullName>
    </submittedName>
</protein>
<organism evidence="1">
    <name type="scientific">sediment metagenome</name>
    <dbReference type="NCBI Taxonomy" id="749907"/>
    <lineage>
        <taxon>unclassified sequences</taxon>
        <taxon>metagenomes</taxon>
        <taxon>ecological metagenomes</taxon>
    </lineage>
</organism>
<dbReference type="Gene3D" id="2.40.37.10">
    <property type="entry name" value="Lyase, Ornithine Decarboxylase, Chain A, domain 1"/>
    <property type="match status" value="1"/>
</dbReference>
<reference evidence="1" key="2">
    <citation type="journal article" date="2011" name="Microb. Ecol.">
        <title>Taxonomic and Functional Metagenomic Profiling of the Microbial Community in the Anoxic Sediment of a Sub-saline Shallow Lake (Laguna de Carrizo, Central Spain).</title>
        <authorList>
            <person name="Ferrer M."/>
            <person name="Guazzaroni M.E."/>
            <person name="Richter M."/>
            <person name="Garcia-Salamanca A."/>
            <person name="Yarza P."/>
            <person name="Suarez-Suarez A."/>
            <person name="Solano J."/>
            <person name="Alcaide M."/>
            <person name="van Dillewijn P."/>
            <person name="Molina-Henares M.A."/>
            <person name="Lopez-Cortes N."/>
            <person name="Al-Ramahi Y."/>
            <person name="Guerrero C."/>
            <person name="Acosta A."/>
            <person name="de Eugenio L.I."/>
            <person name="Martinez V."/>
            <person name="Marques S."/>
            <person name="Rojo F."/>
            <person name="Santero E."/>
            <person name="Genilloud O."/>
            <person name="Perez-Perez J."/>
            <person name="Rossello-Mora R."/>
            <person name="Ramos J.L."/>
        </authorList>
    </citation>
    <scope>NUCLEOTIDE SEQUENCE</scope>
</reference>
<dbReference type="GO" id="GO:0003824">
    <property type="term" value="F:catalytic activity"/>
    <property type="evidence" value="ECO:0007669"/>
    <property type="project" value="InterPro"/>
</dbReference>